<dbReference type="Proteomes" id="UP000219799">
    <property type="component" value="Chromosome 13"/>
</dbReference>
<feature type="region of interest" description="Disordered" evidence="1">
    <location>
        <begin position="127"/>
        <end position="155"/>
    </location>
</feature>
<gene>
    <name evidence="2" type="primary">PmlGA01_130005900</name>
    <name evidence="2" type="ORF">PMLGA01_130005900</name>
</gene>
<reference evidence="2 3" key="1">
    <citation type="submission" date="2016-06" db="EMBL/GenBank/DDBJ databases">
        <authorList>
            <consortium name="Pathogen Informatics"/>
        </authorList>
    </citation>
    <scope>NUCLEOTIDE SEQUENCE [LARGE SCALE GENOMIC DNA]</scope>
    <source>
        <strain evidence="2">PmlGA01</strain>
    </source>
</reference>
<proteinExistence type="predicted"/>
<sequence>MNIEYVEGKDADELIKKIDNNYKECNKYDAYIEDEKVEEEEEEELDVIFQINEKNKTQMNHKATITKSSQNNNINKKETNLGIDNIKNIILKKKLAHNDKNKRCGNFQKGSNRNMFINLSVRKKRIVESSDESDENETSITKKVNYVKKRKNQRK</sequence>
<dbReference type="EMBL" id="LT594501">
    <property type="protein sequence ID" value="SBT71924.1"/>
    <property type="molecule type" value="Genomic_DNA"/>
</dbReference>
<protein>
    <submittedName>
        <fullName evidence="2">Uncharacterized protein</fullName>
    </submittedName>
</protein>
<evidence type="ECO:0000313" key="3">
    <source>
        <dbReference type="Proteomes" id="UP000219799"/>
    </source>
</evidence>
<dbReference type="AlphaFoldDB" id="A0A1C3KEE1"/>
<dbReference type="VEuPathDB" id="PlasmoDB:PmUG01_13013400"/>
<accession>A0A1C3KEE1</accession>
<evidence type="ECO:0000256" key="1">
    <source>
        <dbReference type="SAM" id="MobiDB-lite"/>
    </source>
</evidence>
<name>A0A1C3KEE1_PLAMA</name>
<feature type="compositionally biased region" description="Basic residues" evidence="1">
    <location>
        <begin position="145"/>
        <end position="155"/>
    </location>
</feature>
<evidence type="ECO:0000313" key="2">
    <source>
        <dbReference type="EMBL" id="SBT71924.1"/>
    </source>
</evidence>
<organism evidence="2 3">
    <name type="scientific">Plasmodium malariae</name>
    <dbReference type="NCBI Taxonomy" id="5858"/>
    <lineage>
        <taxon>Eukaryota</taxon>
        <taxon>Sar</taxon>
        <taxon>Alveolata</taxon>
        <taxon>Apicomplexa</taxon>
        <taxon>Aconoidasida</taxon>
        <taxon>Haemosporida</taxon>
        <taxon>Plasmodiidae</taxon>
        <taxon>Plasmodium</taxon>
        <taxon>Plasmodium (Plasmodium)</taxon>
    </lineage>
</organism>